<evidence type="ECO:0000313" key="2">
    <source>
        <dbReference type="EMBL" id="KAK7068149.1"/>
    </source>
</evidence>
<dbReference type="EC" id="1.14.11.2" evidence="2"/>
<feature type="domain" description="Prolyl 4-hydroxylase N-terminal" evidence="1">
    <location>
        <begin position="25"/>
        <end position="112"/>
    </location>
</feature>
<accession>A0AAN8WXB8</accession>
<protein>
    <submittedName>
        <fullName evidence="2">Prolyl 4-hydroxylase, alpha polypeptide</fullName>
        <ecNumber evidence="2">1.14.11.2</ecNumber>
    </submittedName>
</protein>
<evidence type="ECO:0000313" key="3">
    <source>
        <dbReference type="Proteomes" id="UP001381693"/>
    </source>
</evidence>
<organism evidence="2 3">
    <name type="scientific">Halocaridina rubra</name>
    <name type="common">Hawaiian red shrimp</name>
    <dbReference type="NCBI Taxonomy" id="373956"/>
    <lineage>
        <taxon>Eukaryota</taxon>
        <taxon>Metazoa</taxon>
        <taxon>Ecdysozoa</taxon>
        <taxon>Arthropoda</taxon>
        <taxon>Crustacea</taxon>
        <taxon>Multicrustacea</taxon>
        <taxon>Malacostraca</taxon>
        <taxon>Eumalacostraca</taxon>
        <taxon>Eucarida</taxon>
        <taxon>Decapoda</taxon>
        <taxon>Pleocyemata</taxon>
        <taxon>Caridea</taxon>
        <taxon>Atyoidea</taxon>
        <taxon>Atyidae</taxon>
        <taxon>Halocaridina</taxon>
    </lineage>
</organism>
<evidence type="ECO:0000259" key="1">
    <source>
        <dbReference type="Pfam" id="PF08336"/>
    </source>
</evidence>
<dbReference type="Gene3D" id="1.25.40.10">
    <property type="entry name" value="Tetratricopeptide repeat domain"/>
    <property type="match status" value="1"/>
</dbReference>
<dbReference type="Pfam" id="PF08336">
    <property type="entry name" value="P4Ha_N"/>
    <property type="match status" value="1"/>
</dbReference>
<name>A0AAN8WXB8_HALRR</name>
<dbReference type="GO" id="GO:0005783">
    <property type="term" value="C:endoplasmic reticulum"/>
    <property type="evidence" value="ECO:0007669"/>
    <property type="project" value="InterPro"/>
</dbReference>
<dbReference type="Proteomes" id="UP001381693">
    <property type="component" value="Unassembled WGS sequence"/>
</dbReference>
<dbReference type="InterPro" id="IPR013547">
    <property type="entry name" value="P4H_N"/>
</dbReference>
<dbReference type="InterPro" id="IPR011990">
    <property type="entry name" value="TPR-like_helical_dom_sf"/>
</dbReference>
<sequence>YVSDYRELNREQRGSSNVTQSVVNLGETSSVVAHPIDAYLLLKRLTVEWATVEDAMIQHANATHELVQRVILFREGSSFPVIEDLHGAAVALVRLQDTYNLNMTTLPTGTFTGVGLTSHEYQSNKPLNARDCLFLGKHAFNKGFYNKAIEWFEAALDMADAHHDTSASRDEIEPFLEAAVKVHDDILEKRGPKGADWQTNPVPVNKSLARKLRYMETATKRKFIPKLYQHQSDEEEAEHYARLCRGETLRPIELESSLKCRYVSNQIGGYFMLMPLQLEEMSLDPYIVVFHNFLTGAQTDTLIEMAKPKV</sequence>
<dbReference type="EMBL" id="JAXCGZ010017409">
    <property type="protein sequence ID" value="KAK7068149.1"/>
    <property type="molecule type" value="Genomic_DNA"/>
</dbReference>
<dbReference type="SUPFAM" id="SSF48452">
    <property type="entry name" value="TPR-like"/>
    <property type="match status" value="1"/>
</dbReference>
<feature type="non-terminal residue" evidence="2">
    <location>
        <position position="1"/>
    </location>
</feature>
<dbReference type="AlphaFoldDB" id="A0AAN8WXB8"/>
<keyword evidence="3" id="KW-1185">Reference proteome</keyword>
<proteinExistence type="predicted"/>
<dbReference type="Gene3D" id="6.10.140.1460">
    <property type="match status" value="1"/>
</dbReference>
<reference evidence="2 3" key="1">
    <citation type="submission" date="2023-11" db="EMBL/GenBank/DDBJ databases">
        <title>Halocaridina rubra genome assembly.</title>
        <authorList>
            <person name="Smith C."/>
        </authorList>
    </citation>
    <scope>NUCLEOTIDE SEQUENCE [LARGE SCALE GENOMIC DNA]</scope>
    <source>
        <strain evidence="2">EP-1</strain>
        <tissue evidence="2">Whole</tissue>
    </source>
</reference>
<dbReference type="GO" id="GO:0004656">
    <property type="term" value="F:procollagen-proline 4-dioxygenase activity"/>
    <property type="evidence" value="ECO:0007669"/>
    <property type="project" value="UniProtKB-EC"/>
</dbReference>
<keyword evidence="2" id="KW-0560">Oxidoreductase</keyword>
<gene>
    <name evidence="2" type="primary">P4HA2_4</name>
    <name evidence="2" type="ORF">SK128_024919</name>
</gene>
<comment type="caution">
    <text evidence="2">The sequence shown here is derived from an EMBL/GenBank/DDBJ whole genome shotgun (WGS) entry which is preliminary data.</text>
</comment>